<evidence type="ECO:0000313" key="7">
    <source>
        <dbReference type="EMBL" id="OAK74215.1"/>
    </source>
</evidence>
<dbReference type="Gene3D" id="1.10.3140.10">
    <property type="entry name" value="4-hydroxybutyryl-coa dehydratase, domain 1"/>
    <property type="match status" value="1"/>
</dbReference>
<dbReference type="Gene3D" id="1.20.140.10">
    <property type="entry name" value="Butyryl-CoA Dehydrogenase, subunit A, domain 3"/>
    <property type="match status" value="1"/>
</dbReference>
<keyword evidence="7" id="KW-0503">Monooxygenase</keyword>
<dbReference type="STRING" id="217031.ABB05_04830"/>
<dbReference type="Proteomes" id="UP000077881">
    <property type="component" value="Unassembled WGS sequence"/>
</dbReference>
<dbReference type="InterPro" id="IPR024719">
    <property type="entry name" value="HpaB/PvcC/4-BUDH_C"/>
</dbReference>
<dbReference type="GO" id="GO:0010124">
    <property type="term" value="P:phenylacetate catabolic process"/>
    <property type="evidence" value="ECO:0007669"/>
    <property type="project" value="InterPro"/>
</dbReference>
<evidence type="ECO:0000256" key="4">
    <source>
        <dbReference type="PIRSR" id="PIRSR000331-2"/>
    </source>
</evidence>
<feature type="binding site" evidence="4">
    <location>
        <begin position="155"/>
        <end position="158"/>
    </location>
    <ligand>
        <name>FAD</name>
        <dbReference type="ChEBI" id="CHEBI:57692"/>
    </ligand>
</feature>
<evidence type="ECO:0000256" key="1">
    <source>
        <dbReference type="ARBA" id="ARBA00022630"/>
    </source>
</evidence>
<dbReference type="GO" id="GO:0016627">
    <property type="term" value="F:oxidoreductase activity, acting on the CH-CH group of donors"/>
    <property type="evidence" value="ECO:0007669"/>
    <property type="project" value="InterPro"/>
</dbReference>
<dbReference type="OrthoDB" id="9785230at2"/>
<dbReference type="Pfam" id="PF03241">
    <property type="entry name" value="HpaB"/>
    <property type="match status" value="1"/>
</dbReference>
<dbReference type="Pfam" id="PF11794">
    <property type="entry name" value="HpaB_N"/>
    <property type="match status" value="1"/>
</dbReference>
<evidence type="ECO:0000256" key="3">
    <source>
        <dbReference type="ARBA" id="ARBA00023002"/>
    </source>
</evidence>
<dbReference type="InterPro" id="IPR004925">
    <property type="entry name" value="HpaB/PvcC/4-BUDH"/>
</dbReference>
<dbReference type="InterPro" id="IPR024674">
    <property type="entry name" value="HpaB/PvcC/4-BUDH_N"/>
</dbReference>
<sequence>MTISGKEYMNRIDHLKSDIWLDGQQIAGKVSKHPAFRGAIKSKAQLFDMQNDPVLRSILTFISPQIEKNVNFSYQQPKTKDDLLFRKKATELWARTNFGLLGRSPDYVNTGMMVLAASHKIFAAKDKKFGDHILRSYENAMEQDLTFTHTFINPQVNRSISYLEDSYSEENIAAKVIGENHEGIIIQGARLLATQGGITDEVLVLPAGGNFIEEAYIYGFTIPSNTEGLKFICRESFVNDDDSSFNYPLGSRFEEMDSIVVFDHVLVPWEKVFLYKDLNIAHRFFTEANFNTMLLFQAVVRMIVKTEFILGLAESIIEAINIGEYQHIQDKVSEIITTLEIMKGLHLSSQVNARLDKWGMMTPDAKPLLVAIHYYPRIYPRLVEILQLLGGSGLILLPTENSFASSVRSYIDTYLQGANSTAEDRVMLFRIVWDLCMSPFGTRQTHYERFFFGDPVRLAMGLYNGYPKNEYTKRVKKLLETNKLE</sequence>
<comment type="caution">
    <text evidence="7">The sequence shown here is derived from an EMBL/GenBank/DDBJ whole genome shotgun (WGS) entry which is preliminary data.</text>
</comment>
<feature type="domain" description="HpaB/PvcC/4-BUDH N-terminal" evidence="6">
    <location>
        <begin position="5"/>
        <end position="274"/>
    </location>
</feature>
<proteinExistence type="predicted"/>
<feature type="binding site" evidence="4">
    <location>
        <position position="194"/>
    </location>
    <ligand>
        <name>FAD</name>
        <dbReference type="ChEBI" id="CHEBI:57692"/>
    </ligand>
</feature>
<dbReference type="SUPFAM" id="SSF56645">
    <property type="entry name" value="Acyl-CoA dehydrogenase NM domain-like"/>
    <property type="match status" value="1"/>
</dbReference>
<protein>
    <submittedName>
        <fullName evidence="7">4-hydroxyphenylacetate 3-monooxygenase</fullName>
    </submittedName>
</protein>
<keyword evidence="2 4" id="KW-0274">FAD</keyword>
<dbReference type="Gene3D" id="2.40.110.10">
    <property type="entry name" value="Butyryl-CoA Dehydrogenase, subunit A, domain 2"/>
    <property type="match status" value="1"/>
</dbReference>
<dbReference type="GO" id="GO:0016712">
    <property type="term" value="F:oxidoreductase activity, acting on paired donors, with incorporation or reduction of molecular oxygen, reduced flavin or flavoprotein as one donor, and incorporation of one atom of oxygen"/>
    <property type="evidence" value="ECO:0007669"/>
    <property type="project" value="InterPro"/>
</dbReference>
<keyword evidence="8" id="KW-1185">Reference proteome</keyword>
<keyword evidence="3" id="KW-0560">Oxidoreductase</keyword>
<dbReference type="PATRIC" id="fig|217031.6.peg.1046"/>
<dbReference type="AlphaFoldDB" id="A0A178A201"/>
<dbReference type="InterPro" id="IPR036250">
    <property type="entry name" value="AcylCo_DH-like_C"/>
</dbReference>
<dbReference type="NCBIfam" id="TIGR02309">
    <property type="entry name" value="HpaB-1"/>
    <property type="match status" value="1"/>
</dbReference>
<dbReference type="InterPro" id="IPR046373">
    <property type="entry name" value="Acyl-CoA_Oxase/DH_mid-dom_sf"/>
</dbReference>
<organism evidence="7 8">
    <name type="scientific">Lederbergia galactosidilytica</name>
    <dbReference type="NCBI Taxonomy" id="217031"/>
    <lineage>
        <taxon>Bacteria</taxon>
        <taxon>Bacillati</taxon>
        <taxon>Bacillota</taxon>
        <taxon>Bacilli</taxon>
        <taxon>Bacillales</taxon>
        <taxon>Bacillaceae</taxon>
        <taxon>Lederbergia</taxon>
    </lineage>
</organism>
<dbReference type="InterPro" id="IPR012687">
    <property type="entry name" value="HpaB_Deino-type"/>
</dbReference>
<dbReference type="PANTHER" id="PTHR36117:SF3">
    <property type="entry name" value="4-HYDROXYPHENYLACETATE 3-MONOOXYGENASE-RELATED"/>
    <property type="match status" value="1"/>
</dbReference>
<dbReference type="InterPro" id="IPR009100">
    <property type="entry name" value="AcylCoA_DH/oxidase_NM_dom_sf"/>
</dbReference>
<dbReference type="SUPFAM" id="SSF47203">
    <property type="entry name" value="Acyl-CoA dehydrogenase C-terminal domain-like"/>
    <property type="match status" value="1"/>
</dbReference>
<accession>A0A178A201</accession>
<keyword evidence="1" id="KW-0285">Flavoprotein</keyword>
<gene>
    <name evidence="7" type="ORF">ABB05_04830</name>
</gene>
<dbReference type="GO" id="GO:0050660">
    <property type="term" value="F:flavin adenine dinucleotide binding"/>
    <property type="evidence" value="ECO:0007669"/>
    <property type="project" value="InterPro"/>
</dbReference>
<dbReference type="RefSeq" id="WP_064467744.1">
    <property type="nucleotide sequence ID" value="NZ_JAGGKH010000007.1"/>
</dbReference>
<dbReference type="PIRSF" id="PIRSF000331">
    <property type="entry name" value="HpaA_HpaB"/>
    <property type="match status" value="1"/>
</dbReference>
<dbReference type="EMBL" id="LDJR01000027">
    <property type="protein sequence ID" value="OAK74215.1"/>
    <property type="molecule type" value="Genomic_DNA"/>
</dbReference>
<feature type="domain" description="HpaB/PvcC/4-BUDH C-terminal" evidence="5">
    <location>
        <begin position="282"/>
        <end position="479"/>
    </location>
</feature>
<evidence type="ECO:0000259" key="6">
    <source>
        <dbReference type="Pfam" id="PF11794"/>
    </source>
</evidence>
<evidence type="ECO:0000259" key="5">
    <source>
        <dbReference type="Pfam" id="PF03241"/>
    </source>
</evidence>
<dbReference type="PANTHER" id="PTHR36117">
    <property type="entry name" value="4-HYDROXYPHENYLACETATE 3-MONOOXYGENASE-RELATED"/>
    <property type="match status" value="1"/>
</dbReference>
<evidence type="ECO:0000256" key="2">
    <source>
        <dbReference type="ARBA" id="ARBA00022827"/>
    </source>
</evidence>
<feature type="binding site" evidence="4">
    <location>
        <begin position="454"/>
        <end position="457"/>
    </location>
    <ligand>
        <name>FAD</name>
        <dbReference type="ChEBI" id="CHEBI:57692"/>
    </ligand>
</feature>
<evidence type="ECO:0000313" key="8">
    <source>
        <dbReference type="Proteomes" id="UP000077881"/>
    </source>
</evidence>
<reference evidence="7 8" key="1">
    <citation type="submission" date="2015-05" db="EMBL/GenBank/DDBJ databases">
        <title>Comparison of genome.</title>
        <authorList>
            <person name="Zheng Z."/>
            <person name="Sun M."/>
        </authorList>
    </citation>
    <scope>NUCLEOTIDE SEQUENCE [LARGE SCALE GENOMIC DNA]</scope>
    <source>
        <strain evidence="7 8">G25-74</strain>
    </source>
</reference>
<name>A0A178A201_9BACI</name>